<comment type="catalytic activity">
    <reaction evidence="3">
        <text>DNA(n) + a 2'-deoxyribonucleoside 5'-triphosphate = DNA(n+1) + diphosphate</text>
        <dbReference type="Rhea" id="RHEA:22508"/>
        <dbReference type="Rhea" id="RHEA-COMP:17339"/>
        <dbReference type="Rhea" id="RHEA-COMP:17340"/>
        <dbReference type="ChEBI" id="CHEBI:33019"/>
        <dbReference type="ChEBI" id="CHEBI:61560"/>
        <dbReference type="ChEBI" id="CHEBI:173112"/>
        <dbReference type="EC" id="2.7.7.7"/>
    </reaction>
</comment>
<dbReference type="Gene3D" id="3.30.420.10">
    <property type="entry name" value="Ribonuclease H-like superfamily/Ribonuclease H"/>
    <property type="match status" value="1"/>
</dbReference>
<dbReference type="InterPro" id="IPR036397">
    <property type="entry name" value="RNaseH_sf"/>
</dbReference>
<evidence type="ECO:0000256" key="4">
    <source>
        <dbReference type="SAM" id="Phobius"/>
    </source>
</evidence>
<feature type="domain" description="Exonuclease" evidence="5">
    <location>
        <begin position="277"/>
        <end position="446"/>
    </location>
</feature>
<protein>
    <recommendedName>
        <fullName evidence="1">DNA-directed DNA polymerase</fullName>
        <ecNumber evidence="1">2.7.7.7</ecNumber>
    </recommendedName>
</protein>
<dbReference type="EC" id="2.7.7.7" evidence="1"/>
<keyword evidence="4" id="KW-0472">Membrane</keyword>
<organism evidence="6 7">
    <name type="scientific">Pseudovibrio japonicus</name>
    <dbReference type="NCBI Taxonomy" id="366534"/>
    <lineage>
        <taxon>Bacteria</taxon>
        <taxon>Pseudomonadati</taxon>
        <taxon>Pseudomonadota</taxon>
        <taxon>Alphaproteobacteria</taxon>
        <taxon>Hyphomicrobiales</taxon>
        <taxon>Stappiaceae</taxon>
        <taxon>Pseudovibrio</taxon>
    </lineage>
</organism>
<feature type="transmembrane region" description="Helical" evidence="4">
    <location>
        <begin position="46"/>
        <end position="68"/>
    </location>
</feature>
<evidence type="ECO:0000256" key="1">
    <source>
        <dbReference type="ARBA" id="ARBA00012417"/>
    </source>
</evidence>
<name>A0ABQ3ELG8_9HYPH</name>
<dbReference type="PANTHER" id="PTHR30231">
    <property type="entry name" value="DNA POLYMERASE III SUBUNIT EPSILON"/>
    <property type="match status" value="1"/>
</dbReference>
<dbReference type="RefSeq" id="WP_189438465.1">
    <property type="nucleotide sequence ID" value="NZ_BMXE01000008.1"/>
</dbReference>
<reference evidence="7" key="1">
    <citation type="journal article" date="2019" name="Int. J. Syst. Evol. Microbiol.">
        <title>The Global Catalogue of Microorganisms (GCM) 10K type strain sequencing project: providing services to taxonomists for standard genome sequencing and annotation.</title>
        <authorList>
            <consortium name="The Broad Institute Genomics Platform"/>
            <consortium name="The Broad Institute Genome Sequencing Center for Infectious Disease"/>
            <person name="Wu L."/>
            <person name="Ma J."/>
        </authorList>
    </citation>
    <scope>NUCLEOTIDE SEQUENCE [LARGE SCALE GENOMIC DNA]</scope>
    <source>
        <strain evidence="7">KCTC 12861</strain>
    </source>
</reference>
<evidence type="ECO:0000313" key="6">
    <source>
        <dbReference type="EMBL" id="GHB45682.1"/>
    </source>
</evidence>
<evidence type="ECO:0000259" key="5">
    <source>
        <dbReference type="SMART" id="SM00479"/>
    </source>
</evidence>
<keyword evidence="7" id="KW-1185">Reference proteome</keyword>
<dbReference type="SMART" id="SM00479">
    <property type="entry name" value="EXOIII"/>
    <property type="match status" value="1"/>
</dbReference>
<dbReference type="InterPro" id="IPR013520">
    <property type="entry name" value="Ribonucl_H"/>
</dbReference>
<sequence length="470" mass="50752">MLAGLGLRLRIFLLFAGVAAASCTVVAAALYFGYSRIPEAGAGSGFVLAGLLSVFGLLAISAAIWMLFDENVAKPVQQLSAAIRTRAHADVDAPIDLEGAKYLGDLAPAAYAVTGRLIDNTADAGELVADATAQLAAERAQLALLLTEIPVAIVLVSPAHKIMLYDGQAADVLGQVHVPRLGASIFDYFVEEEVRAAYNQLTETRTEIAVDVKGARGNLSFQVRLKKLSQSPGYMILIDETTTRIAPEARRPLIYDFDAAQHNSEKAIDQRSLQELSFVVFDTETTGLMPNKDEIVQIGAVRVVNGRIIPGETVDQLVNPGRRIPPASTKVHRITDEMVAEAPDAATAISDFHIFARDSVIVAHNAPFDMAFLHKYGHISGQVWDHPILDTVLLSAIVFGAEQEHTLDALCARLDIEIPQNLRHTALGDAQATAQALCKLLPILTSRSLDTFGKVTTQTRKYGRLLKDMN</sequence>
<dbReference type="InterPro" id="IPR006054">
    <property type="entry name" value="DnaQ"/>
</dbReference>
<dbReference type="SUPFAM" id="SSF53098">
    <property type="entry name" value="Ribonuclease H-like"/>
    <property type="match status" value="1"/>
</dbReference>
<dbReference type="InterPro" id="IPR012337">
    <property type="entry name" value="RNaseH-like_sf"/>
</dbReference>
<feature type="transmembrane region" description="Helical" evidence="4">
    <location>
        <begin position="12"/>
        <end position="34"/>
    </location>
</feature>
<dbReference type="Gene3D" id="3.30.450.20">
    <property type="entry name" value="PAS domain"/>
    <property type="match status" value="1"/>
</dbReference>
<dbReference type="EMBL" id="BMXE01000008">
    <property type="protein sequence ID" value="GHB45682.1"/>
    <property type="molecule type" value="Genomic_DNA"/>
</dbReference>
<evidence type="ECO:0000313" key="7">
    <source>
        <dbReference type="Proteomes" id="UP000637980"/>
    </source>
</evidence>
<comment type="function">
    <text evidence="2">DNA polymerase III is a complex, multichain enzyme responsible for most of the replicative synthesis in bacteria. The epsilon subunit contain the editing function and is a proofreading 3'-5' exonuclease.</text>
</comment>
<dbReference type="Proteomes" id="UP000637980">
    <property type="component" value="Unassembled WGS sequence"/>
</dbReference>
<keyword evidence="4" id="KW-1133">Transmembrane helix</keyword>
<dbReference type="PANTHER" id="PTHR30231:SF41">
    <property type="entry name" value="DNA POLYMERASE III SUBUNIT EPSILON"/>
    <property type="match status" value="1"/>
</dbReference>
<comment type="caution">
    <text evidence="6">The sequence shown here is derived from an EMBL/GenBank/DDBJ whole genome shotgun (WGS) entry which is preliminary data.</text>
</comment>
<proteinExistence type="predicted"/>
<evidence type="ECO:0000256" key="3">
    <source>
        <dbReference type="ARBA" id="ARBA00049244"/>
    </source>
</evidence>
<keyword evidence="4" id="KW-0812">Transmembrane</keyword>
<accession>A0ABQ3ELG8</accession>
<gene>
    <name evidence="6" type="ORF">GCM10007094_38910</name>
</gene>
<dbReference type="NCBIfam" id="TIGR00573">
    <property type="entry name" value="dnaq"/>
    <property type="match status" value="1"/>
</dbReference>
<dbReference type="CDD" id="cd06127">
    <property type="entry name" value="DEDDh"/>
    <property type="match status" value="1"/>
</dbReference>
<dbReference type="Pfam" id="PF00929">
    <property type="entry name" value="RNase_T"/>
    <property type="match status" value="1"/>
</dbReference>
<evidence type="ECO:0000256" key="2">
    <source>
        <dbReference type="ARBA" id="ARBA00025483"/>
    </source>
</evidence>